<comment type="caution">
    <text evidence="2">The sequence shown here is derived from an EMBL/GenBank/DDBJ whole genome shotgun (WGS) entry which is preliminary data.</text>
</comment>
<proteinExistence type="predicted"/>
<name>A0ABP7DUL0_9ACTN</name>
<feature type="chain" id="PRO_5045116949" evidence="1">
    <location>
        <begin position="30"/>
        <end position="137"/>
    </location>
</feature>
<feature type="signal peptide" evidence="1">
    <location>
        <begin position="1"/>
        <end position="29"/>
    </location>
</feature>
<organism evidence="2 3">
    <name type="scientific">Nonomuraea antimicrobica</name>
    <dbReference type="NCBI Taxonomy" id="561173"/>
    <lineage>
        <taxon>Bacteria</taxon>
        <taxon>Bacillati</taxon>
        <taxon>Actinomycetota</taxon>
        <taxon>Actinomycetes</taxon>
        <taxon>Streptosporangiales</taxon>
        <taxon>Streptosporangiaceae</taxon>
        <taxon>Nonomuraea</taxon>
    </lineage>
</organism>
<keyword evidence="3" id="KW-1185">Reference proteome</keyword>
<evidence type="ECO:0000313" key="2">
    <source>
        <dbReference type="EMBL" id="GAA3709305.1"/>
    </source>
</evidence>
<evidence type="ECO:0000256" key="1">
    <source>
        <dbReference type="SAM" id="SignalP"/>
    </source>
</evidence>
<dbReference type="EMBL" id="BAAAZP010000203">
    <property type="protein sequence ID" value="GAA3709305.1"/>
    <property type="molecule type" value="Genomic_DNA"/>
</dbReference>
<protein>
    <submittedName>
        <fullName evidence="2">Spore-associated protein A</fullName>
    </submittedName>
</protein>
<reference evidence="3" key="1">
    <citation type="journal article" date="2019" name="Int. J. Syst. Evol. Microbiol.">
        <title>The Global Catalogue of Microorganisms (GCM) 10K type strain sequencing project: providing services to taxonomists for standard genome sequencing and annotation.</title>
        <authorList>
            <consortium name="The Broad Institute Genomics Platform"/>
            <consortium name="The Broad Institute Genome Sequencing Center for Infectious Disease"/>
            <person name="Wu L."/>
            <person name="Ma J."/>
        </authorList>
    </citation>
    <scope>NUCLEOTIDE SEQUENCE [LARGE SCALE GENOMIC DNA]</scope>
    <source>
        <strain evidence="3">JCM 16904</strain>
    </source>
</reference>
<dbReference type="Proteomes" id="UP001500902">
    <property type="component" value="Unassembled WGS sequence"/>
</dbReference>
<evidence type="ECO:0000313" key="3">
    <source>
        <dbReference type="Proteomes" id="UP001500902"/>
    </source>
</evidence>
<accession>A0ABP7DUL0</accession>
<keyword evidence="1" id="KW-0732">Signal</keyword>
<gene>
    <name evidence="2" type="ORF">GCM10022224_088560</name>
</gene>
<dbReference type="RefSeq" id="WP_344893179.1">
    <property type="nucleotide sequence ID" value="NZ_BAAAZP010000203.1"/>
</dbReference>
<sequence length="137" mass="14169">MRTSSKLSALAGVAMISTWLVAVATPASAAGPCGSGYTEIASYPITANFATKGYLEVYYSAATQQNCALAVGTGDTYGKKTFKRVVIGLSTKPATDEDKGDFAYYAGPVYVKAPGKCIDVEGYVEDASAVGVSVHCD</sequence>